<proteinExistence type="inferred from homology"/>
<dbReference type="InterPro" id="IPR011600">
    <property type="entry name" value="Pept_C14_caspase"/>
</dbReference>
<dbReference type="PANTHER" id="PTHR48104:SF30">
    <property type="entry name" value="METACASPASE-1"/>
    <property type="match status" value="1"/>
</dbReference>
<reference evidence="3" key="1">
    <citation type="submission" date="2021-03" db="EMBL/GenBank/DDBJ databases">
        <authorList>
            <person name="Tagirdzhanova G."/>
        </authorList>
    </citation>
    <scope>NUCLEOTIDE SEQUENCE</scope>
</reference>
<comment type="similarity">
    <text evidence="1">Belongs to the peptidase C14B family.</text>
</comment>
<evidence type="ECO:0000259" key="2">
    <source>
        <dbReference type="Pfam" id="PF00656"/>
    </source>
</evidence>
<dbReference type="EMBL" id="CAJPDT010000166">
    <property type="protein sequence ID" value="CAF9942049.1"/>
    <property type="molecule type" value="Genomic_DNA"/>
</dbReference>
<dbReference type="GO" id="GO:0006508">
    <property type="term" value="P:proteolysis"/>
    <property type="evidence" value="ECO:0007669"/>
    <property type="project" value="InterPro"/>
</dbReference>
<evidence type="ECO:0000313" key="3">
    <source>
        <dbReference type="EMBL" id="CAF9942049.1"/>
    </source>
</evidence>
<dbReference type="GO" id="GO:0004197">
    <property type="term" value="F:cysteine-type endopeptidase activity"/>
    <property type="evidence" value="ECO:0007669"/>
    <property type="project" value="InterPro"/>
</dbReference>
<evidence type="ECO:0000256" key="1">
    <source>
        <dbReference type="ARBA" id="ARBA00009005"/>
    </source>
</evidence>
<dbReference type="InterPro" id="IPR050452">
    <property type="entry name" value="Metacaspase"/>
</dbReference>
<organism evidence="3 4">
    <name type="scientific">Imshaugia aleurites</name>
    <dbReference type="NCBI Taxonomy" id="172621"/>
    <lineage>
        <taxon>Eukaryota</taxon>
        <taxon>Fungi</taxon>
        <taxon>Dikarya</taxon>
        <taxon>Ascomycota</taxon>
        <taxon>Pezizomycotina</taxon>
        <taxon>Lecanoromycetes</taxon>
        <taxon>OSLEUM clade</taxon>
        <taxon>Lecanoromycetidae</taxon>
        <taxon>Lecanorales</taxon>
        <taxon>Lecanorineae</taxon>
        <taxon>Parmeliaceae</taxon>
        <taxon>Imshaugia</taxon>
    </lineage>
</organism>
<dbReference type="AlphaFoldDB" id="A0A8H3PJR9"/>
<evidence type="ECO:0000313" key="4">
    <source>
        <dbReference type="Proteomes" id="UP000664534"/>
    </source>
</evidence>
<comment type="caution">
    <text evidence="3">The sequence shown here is derived from an EMBL/GenBank/DDBJ whole genome shotgun (WGS) entry which is preliminary data.</text>
</comment>
<dbReference type="Gene3D" id="3.40.50.1460">
    <property type="match status" value="1"/>
</dbReference>
<dbReference type="Pfam" id="PF00656">
    <property type="entry name" value="Peptidase_C14"/>
    <property type="match status" value="1"/>
</dbReference>
<accession>A0A8H3PJR9</accession>
<sequence length="685" mass="77232">MGTVDAVTDHWAVLIGINYYRNEYKNLSGCVRDVTMMKEFLEAAPMDVNIVTFTASLPSDPSIPRPAEQRQESWPTYDNITTELRNLTAKARPGNFVYIHYSGHGAPIRDTSEQHGTQKDLALVLFDDEQEAKGWRYLHGREFAKLLNEMVKKGLSITLVLDCCFSGSVVRHGDSSGLGIRTIDYDPTIDAAYPLSPSRSLSPSFRVSGRRDAHIVPKWLINPDGYTILSACGPHENTTELQTDVGIHGPLSYLLHEVLRSLRASGTQVTNQSLFRYLCTMFHAHRPQQRPMRYGNPNLSFFGGRILESNPSITSVFRNENEKEDQVEWNPLYLREGHAHGVQKGDEYALYPFDSSDDVLKRTIQAFTKVRVDSVGGLFSELVGIDQSFDLSKVETGWNARRLTCLTPRKTMVQLEAQIGNEDEWMTAAKRLQFMALSAQNRSSQPASFNVVINKLNEYEIVNESLQRVAGLPTIPLDRKGAMDCVLDILEHVARFKYIEAIENRIPNPSFENSFNLEIIGPKGEDERGILSIVDGAKFRITLKNNGQYTLYLHLYDLGPSWQIEDLILDGDAGDYLVVPPGDKREMEVKMTLEESPSHQVQYECEDIMKFFVTSKPSSFSALVMEKIPKHANEIQGPLRGDHNRLSNFLSKLSTPLRGEKDDPLDGEWVSRNYIVCTLVETSDA</sequence>
<gene>
    <name evidence="3" type="ORF">IMSHALPRED_003172</name>
</gene>
<name>A0A8H3PJR9_9LECA</name>
<dbReference type="GO" id="GO:0005737">
    <property type="term" value="C:cytoplasm"/>
    <property type="evidence" value="ECO:0007669"/>
    <property type="project" value="TreeGrafter"/>
</dbReference>
<keyword evidence="4" id="KW-1185">Reference proteome</keyword>
<feature type="domain" description="Peptidase C14 caspase" evidence="2">
    <location>
        <begin position="10"/>
        <end position="293"/>
    </location>
</feature>
<dbReference type="PANTHER" id="PTHR48104">
    <property type="entry name" value="METACASPASE-4"/>
    <property type="match status" value="1"/>
</dbReference>
<dbReference type="Proteomes" id="UP000664534">
    <property type="component" value="Unassembled WGS sequence"/>
</dbReference>
<dbReference type="OrthoDB" id="3223806at2759"/>
<protein>
    <recommendedName>
        <fullName evidence="2">Peptidase C14 caspase domain-containing protein</fullName>
    </recommendedName>
</protein>